<dbReference type="AlphaFoldDB" id="A0A382YN28"/>
<gene>
    <name evidence="1" type="ORF">METZ01_LOCUS437468</name>
</gene>
<organism evidence="1">
    <name type="scientific">marine metagenome</name>
    <dbReference type="NCBI Taxonomy" id="408172"/>
    <lineage>
        <taxon>unclassified sequences</taxon>
        <taxon>metagenomes</taxon>
        <taxon>ecological metagenomes</taxon>
    </lineage>
</organism>
<protein>
    <submittedName>
        <fullName evidence="1">Uncharacterized protein</fullName>
    </submittedName>
</protein>
<name>A0A382YN28_9ZZZZ</name>
<feature type="non-terminal residue" evidence="1">
    <location>
        <position position="24"/>
    </location>
</feature>
<dbReference type="EMBL" id="UINC01177144">
    <property type="protein sequence ID" value="SVD84614.1"/>
    <property type="molecule type" value="Genomic_DNA"/>
</dbReference>
<sequence>MAIPSLQTAAVGRPINRLGISLFP</sequence>
<evidence type="ECO:0000313" key="1">
    <source>
        <dbReference type="EMBL" id="SVD84614.1"/>
    </source>
</evidence>
<proteinExistence type="predicted"/>
<reference evidence="1" key="1">
    <citation type="submission" date="2018-05" db="EMBL/GenBank/DDBJ databases">
        <authorList>
            <person name="Lanie J.A."/>
            <person name="Ng W.-L."/>
            <person name="Kazmierczak K.M."/>
            <person name="Andrzejewski T.M."/>
            <person name="Davidsen T.M."/>
            <person name="Wayne K.J."/>
            <person name="Tettelin H."/>
            <person name="Glass J.I."/>
            <person name="Rusch D."/>
            <person name="Podicherti R."/>
            <person name="Tsui H.-C.T."/>
            <person name="Winkler M.E."/>
        </authorList>
    </citation>
    <scope>NUCLEOTIDE SEQUENCE</scope>
</reference>
<accession>A0A382YN28</accession>